<sequence>MYGILRIPTKNGKRKNFVKDLLNKMNFIFPRNTITDAANIRRNEPYLHPAIVAVLHKIFFKGPKSFGQQFCDTFVSTSKTDEAKEIPQAMLSLVIIGVFAAIKEWERGKDGRERQEFIASTFADQYTLHTTLINEKILNSKVSHGAQKYHTLMARLNREARRKWRWSGGIFV</sequence>
<dbReference type="OrthoDB" id="3225557at2759"/>
<feature type="domain" description="DUF6532" evidence="1">
    <location>
        <begin position="2"/>
        <end position="134"/>
    </location>
</feature>
<comment type="caution">
    <text evidence="2">The sequence shown here is derived from an EMBL/GenBank/DDBJ whole genome shotgun (WGS) entry which is preliminary data.</text>
</comment>
<protein>
    <recommendedName>
        <fullName evidence="1">DUF6532 domain-containing protein</fullName>
    </recommendedName>
</protein>
<name>A0A9W9ALD3_9AGAR</name>
<dbReference type="Pfam" id="PF20149">
    <property type="entry name" value="DUF6532"/>
    <property type="match status" value="1"/>
</dbReference>
<evidence type="ECO:0000313" key="3">
    <source>
        <dbReference type="Proteomes" id="UP001150266"/>
    </source>
</evidence>
<dbReference type="InterPro" id="IPR045341">
    <property type="entry name" value="DUF6532"/>
</dbReference>
<dbReference type="AlphaFoldDB" id="A0A9W9ALD3"/>
<dbReference type="EMBL" id="JAOTPV010000003">
    <property type="protein sequence ID" value="KAJ4485649.1"/>
    <property type="molecule type" value="Genomic_DNA"/>
</dbReference>
<reference evidence="2" key="1">
    <citation type="submission" date="2022-08" db="EMBL/GenBank/DDBJ databases">
        <title>A Global Phylogenomic Analysis of the Shiitake Genus Lentinula.</title>
        <authorList>
            <consortium name="DOE Joint Genome Institute"/>
            <person name="Sierra-Patev S."/>
            <person name="Min B."/>
            <person name="Naranjo-Ortiz M."/>
            <person name="Looney B."/>
            <person name="Konkel Z."/>
            <person name="Slot J.C."/>
            <person name="Sakamoto Y."/>
            <person name="Steenwyk J.L."/>
            <person name="Rokas A."/>
            <person name="Carro J."/>
            <person name="Camarero S."/>
            <person name="Ferreira P."/>
            <person name="Molpeceres G."/>
            <person name="Ruiz-Duenas F.J."/>
            <person name="Serrano A."/>
            <person name="Henrissat B."/>
            <person name="Drula E."/>
            <person name="Hughes K.W."/>
            <person name="Mata J.L."/>
            <person name="Ishikawa N.K."/>
            <person name="Vargas-Isla R."/>
            <person name="Ushijima S."/>
            <person name="Smith C.A."/>
            <person name="Ahrendt S."/>
            <person name="Andreopoulos W."/>
            <person name="He G."/>
            <person name="Labutti K."/>
            <person name="Lipzen A."/>
            <person name="Ng V."/>
            <person name="Riley R."/>
            <person name="Sandor L."/>
            <person name="Barry K."/>
            <person name="Martinez A.T."/>
            <person name="Xiao Y."/>
            <person name="Gibbons J.G."/>
            <person name="Terashima K."/>
            <person name="Grigoriev I.V."/>
            <person name="Hibbett D.S."/>
        </authorList>
    </citation>
    <scope>NUCLEOTIDE SEQUENCE</scope>
    <source>
        <strain evidence="2">JLM2183</strain>
    </source>
</reference>
<accession>A0A9W9ALD3</accession>
<proteinExistence type="predicted"/>
<evidence type="ECO:0000259" key="1">
    <source>
        <dbReference type="Pfam" id="PF20149"/>
    </source>
</evidence>
<organism evidence="2 3">
    <name type="scientific">Lentinula aciculospora</name>
    <dbReference type="NCBI Taxonomy" id="153920"/>
    <lineage>
        <taxon>Eukaryota</taxon>
        <taxon>Fungi</taxon>
        <taxon>Dikarya</taxon>
        <taxon>Basidiomycota</taxon>
        <taxon>Agaricomycotina</taxon>
        <taxon>Agaricomycetes</taxon>
        <taxon>Agaricomycetidae</taxon>
        <taxon>Agaricales</taxon>
        <taxon>Marasmiineae</taxon>
        <taxon>Omphalotaceae</taxon>
        <taxon>Lentinula</taxon>
    </lineage>
</organism>
<gene>
    <name evidence="2" type="ORF">J3R30DRAFT_1386995</name>
</gene>
<evidence type="ECO:0000313" key="2">
    <source>
        <dbReference type="EMBL" id="KAJ4485649.1"/>
    </source>
</evidence>
<keyword evidence="3" id="KW-1185">Reference proteome</keyword>
<dbReference type="Proteomes" id="UP001150266">
    <property type="component" value="Unassembled WGS sequence"/>
</dbReference>